<organism evidence="1">
    <name type="scientific">Anopheles funestus</name>
    <name type="common">African malaria mosquito</name>
    <dbReference type="NCBI Taxonomy" id="62324"/>
    <lineage>
        <taxon>Eukaryota</taxon>
        <taxon>Metazoa</taxon>
        <taxon>Ecdysozoa</taxon>
        <taxon>Arthropoda</taxon>
        <taxon>Hexapoda</taxon>
        <taxon>Insecta</taxon>
        <taxon>Pterygota</taxon>
        <taxon>Neoptera</taxon>
        <taxon>Endopterygota</taxon>
        <taxon>Diptera</taxon>
        <taxon>Nematocera</taxon>
        <taxon>Culicoidea</taxon>
        <taxon>Culicidae</taxon>
        <taxon>Anophelinae</taxon>
        <taxon>Anopheles</taxon>
    </lineage>
</organism>
<dbReference type="STRING" id="62324.A0A182RWH9"/>
<dbReference type="PANTHER" id="PTHR45749:SF23">
    <property type="entry name" value="ZINC FINGER MYM-TYPE PROTEIN 1-LIKE"/>
    <property type="match status" value="1"/>
</dbReference>
<sequence>MMNFLISICKNIVIGVAVKLTIYGIICICDEFLNIISVKVRFEIVAKTNSALYYSIIVDSIPDVSHTDQLTVIINYVLPKGRIKERFIPLIPIQKAQLIIDTKWFAMADAVAAFNAGFHHIKKLNKIVTDENEKQVTIE</sequence>
<protein>
    <submittedName>
        <fullName evidence="1">DUF4371 domain-containing protein</fullName>
    </submittedName>
</protein>
<name>A0A182RWH9_ANOFN</name>
<dbReference type="VEuPathDB" id="VectorBase:AFUN010639"/>
<dbReference type="AlphaFoldDB" id="A0A182RWH9"/>
<proteinExistence type="predicted"/>
<reference evidence="1" key="1">
    <citation type="submission" date="2020-05" db="UniProtKB">
        <authorList>
            <consortium name="EnsemblMetazoa"/>
        </authorList>
    </citation>
    <scope>IDENTIFICATION</scope>
    <source>
        <strain evidence="1">FUMOZ</strain>
    </source>
</reference>
<dbReference type="EnsemblMetazoa" id="AFUN010639-RA">
    <property type="protein sequence ID" value="AFUN010639-PA"/>
    <property type="gene ID" value="AFUN010639"/>
</dbReference>
<accession>A0A182RWH9</accession>
<evidence type="ECO:0000313" key="1">
    <source>
        <dbReference type="EnsemblMetazoa" id="AFUN010639-PA"/>
    </source>
</evidence>
<dbReference type="PANTHER" id="PTHR45749">
    <property type="match status" value="1"/>
</dbReference>